<dbReference type="SMART" id="SM00839">
    <property type="entry name" value="ELFV_dehydrog"/>
    <property type="match status" value="1"/>
</dbReference>
<evidence type="ECO:0000313" key="9">
    <source>
        <dbReference type="EMBL" id="TDG12153.1"/>
    </source>
</evidence>
<comment type="function">
    <text evidence="1">Catalyzes the reversible oxidative deamination of glutamate to alpha-ketoglutarate and ammonia.</text>
</comment>
<feature type="domain" description="Glutamate/phenylalanine/leucine/valine/L-tryptophan dehydrogenase C-terminal" evidence="8">
    <location>
        <begin position="142"/>
        <end position="341"/>
    </location>
</feature>
<keyword evidence="3 7" id="KW-0560">Oxidoreductase</keyword>
<dbReference type="InterPro" id="IPR033524">
    <property type="entry name" value="Glu/Leu/Phe/Val_DH_AS"/>
</dbReference>
<dbReference type="GO" id="GO:0016639">
    <property type="term" value="F:oxidoreductase activity, acting on the CH-NH2 group of donors, NAD or NADP as acceptor"/>
    <property type="evidence" value="ECO:0007669"/>
    <property type="project" value="InterPro"/>
</dbReference>
<protein>
    <submittedName>
        <fullName evidence="9">Glu/Leu/Phe/Val dehydrogenase</fullName>
    </submittedName>
</protein>
<dbReference type="Gene3D" id="3.40.50.10860">
    <property type="entry name" value="Leucine Dehydrogenase, chain A, domain 1"/>
    <property type="match status" value="1"/>
</dbReference>
<keyword evidence="6" id="KW-0547">Nucleotide-binding</keyword>
<dbReference type="SUPFAM" id="SSF53223">
    <property type="entry name" value="Aminoacid dehydrogenase-like, N-terminal domain"/>
    <property type="match status" value="1"/>
</dbReference>
<dbReference type="PANTHER" id="PTHR42722:SF1">
    <property type="entry name" value="VALINE DEHYDROGENASE"/>
    <property type="match status" value="1"/>
</dbReference>
<feature type="active site" description="Proton donor/acceptor" evidence="5">
    <location>
        <position position="78"/>
    </location>
</feature>
<reference evidence="9 10" key="1">
    <citation type="submission" date="2019-03" db="EMBL/GenBank/DDBJ databases">
        <title>Seongchinamella monodicae gen. nov., sp. nov., a novel member of the Gammaproteobacteria isolated from a tidal mudflat of beach.</title>
        <authorList>
            <person name="Yang H.G."/>
            <person name="Kang J.W."/>
            <person name="Lee S.D."/>
        </authorList>
    </citation>
    <scope>NUCLEOTIDE SEQUENCE [LARGE SCALE GENOMIC DNA]</scope>
    <source>
        <strain evidence="9 10">GH4-78</strain>
    </source>
</reference>
<keyword evidence="4 6" id="KW-0520">NAD</keyword>
<dbReference type="PRINTS" id="PR00082">
    <property type="entry name" value="GLFDHDRGNASE"/>
</dbReference>
<dbReference type="EMBL" id="SMSE01000004">
    <property type="protein sequence ID" value="TDG12153.1"/>
    <property type="molecule type" value="Genomic_DNA"/>
</dbReference>
<gene>
    <name evidence="9" type="ORF">E2F43_17555</name>
</gene>
<organism evidence="9 10">
    <name type="scientific">Seongchinamella unica</name>
    <dbReference type="NCBI Taxonomy" id="2547392"/>
    <lineage>
        <taxon>Bacteria</taxon>
        <taxon>Pseudomonadati</taxon>
        <taxon>Pseudomonadota</taxon>
        <taxon>Gammaproteobacteria</taxon>
        <taxon>Cellvibrionales</taxon>
        <taxon>Halieaceae</taxon>
        <taxon>Seongchinamella</taxon>
    </lineage>
</organism>
<dbReference type="InterPro" id="IPR006097">
    <property type="entry name" value="Glu/Leu/Phe/Val/Trp_DH_dimer"/>
</dbReference>
<evidence type="ECO:0000256" key="2">
    <source>
        <dbReference type="ARBA" id="ARBA00006382"/>
    </source>
</evidence>
<evidence type="ECO:0000256" key="7">
    <source>
        <dbReference type="RuleBase" id="RU004417"/>
    </source>
</evidence>
<evidence type="ECO:0000256" key="3">
    <source>
        <dbReference type="ARBA" id="ARBA00023002"/>
    </source>
</evidence>
<evidence type="ECO:0000256" key="4">
    <source>
        <dbReference type="ARBA" id="ARBA00023027"/>
    </source>
</evidence>
<sequence length="342" mass="35670">MFDHPEFDNHERVTFVRDQASGLRAINAIHRTRSIGAGGGVRFRTYNSEQEALTDVLRLSRAMTYKLALSGLPHGGAKTVIIGDPRTEKTPELLKAFGRYVDSLEGVYTCAPDVGTTTEDMDTIGEVCRFVLGKSDQGGNTCVPTALGVFNGLRAVASHVFGSDDLTGLRVAIQGAGGVGAHLAGHLADAGAEILIADIDTAAAEDTAARTGATVVGCDEILFADADILSPNALGAVFDKESIARLKVKAICGGANNQLAGPEDGDRLRDRGITWAPDYLVNAGGAIAAAAMAGVFSDDEAHAKIDNIFATTREILARSANHKVSPDVAAAAFAQELLAKAP</sequence>
<dbReference type="Pfam" id="PF02812">
    <property type="entry name" value="ELFV_dehydrog_N"/>
    <property type="match status" value="1"/>
</dbReference>
<dbReference type="InterPro" id="IPR006096">
    <property type="entry name" value="Glu/Leu/Phe/Val/Trp_DH_C"/>
</dbReference>
<evidence type="ECO:0000313" key="10">
    <source>
        <dbReference type="Proteomes" id="UP000295554"/>
    </source>
</evidence>
<comment type="similarity">
    <text evidence="2 7">Belongs to the Glu/Leu/Phe/Val dehydrogenases family.</text>
</comment>
<dbReference type="AlphaFoldDB" id="A0A4R5LP59"/>
<dbReference type="RefSeq" id="WP_133215097.1">
    <property type="nucleotide sequence ID" value="NZ_SMSE01000004.1"/>
</dbReference>
<dbReference type="CDD" id="cd01075">
    <property type="entry name" value="NAD_bind_Leu_Phe_Val_DH"/>
    <property type="match status" value="1"/>
</dbReference>
<evidence type="ECO:0000256" key="5">
    <source>
        <dbReference type="PIRSR" id="PIRSR000188-1"/>
    </source>
</evidence>
<comment type="caution">
    <text evidence="9">The sequence shown here is derived from an EMBL/GenBank/DDBJ whole genome shotgun (WGS) entry which is preliminary data.</text>
</comment>
<dbReference type="PANTHER" id="PTHR42722">
    <property type="entry name" value="LEUCINE DEHYDROGENASE"/>
    <property type="match status" value="1"/>
</dbReference>
<name>A0A4R5LP59_9GAMM</name>
<dbReference type="Proteomes" id="UP000295554">
    <property type="component" value="Unassembled WGS sequence"/>
</dbReference>
<dbReference type="GO" id="GO:0006520">
    <property type="term" value="P:amino acid metabolic process"/>
    <property type="evidence" value="ECO:0007669"/>
    <property type="project" value="InterPro"/>
</dbReference>
<dbReference type="Gene3D" id="3.40.50.720">
    <property type="entry name" value="NAD(P)-binding Rossmann-like Domain"/>
    <property type="match status" value="1"/>
</dbReference>
<dbReference type="PROSITE" id="PS00074">
    <property type="entry name" value="GLFV_DEHYDROGENASE"/>
    <property type="match status" value="1"/>
</dbReference>
<keyword evidence="10" id="KW-1185">Reference proteome</keyword>
<evidence type="ECO:0000256" key="6">
    <source>
        <dbReference type="PIRSR" id="PIRSR000188-2"/>
    </source>
</evidence>
<dbReference type="InterPro" id="IPR016211">
    <property type="entry name" value="Glu/Phe/Leu/Val/Trp_DH_bac/arc"/>
</dbReference>
<dbReference type="GO" id="GO:0000166">
    <property type="term" value="F:nucleotide binding"/>
    <property type="evidence" value="ECO:0007669"/>
    <property type="project" value="UniProtKB-KW"/>
</dbReference>
<dbReference type="InterPro" id="IPR006095">
    <property type="entry name" value="Glu/Leu/Phe/Val/Trp_DH"/>
</dbReference>
<dbReference type="SUPFAM" id="SSF51735">
    <property type="entry name" value="NAD(P)-binding Rossmann-fold domains"/>
    <property type="match status" value="1"/>
</dbReference>
<dbReference type="OrthoDB" id="9803297at2"/>
<dbReference type="InterPro" id="IPR046346">
    <property type="entry name" value="Aminoacid_DH-like_N_sf"/>
</dbReference>
<proteinExistence type="inferred from homology"/>
<dbReference type="Pfam" id="PF00208">
    <property type="entry name" value="ELFV_dehydrog"/>
    <property type="match status" value="1"/>
</dbReference>
<evidence type="ECO:0000256" key="1">
    <source>
        <dbReference type="ARBA" id="ARBA00003868"/>
    </source>
</evidence>
<evidence type="ECO:0000259" key="8">
    <source>
        <dbReference type="SMART" id="SM00839"/>
    </source>
</evidence>
<dbReference type="PIRSF" id="PIRSF000188">
    <property type="entry name" value="Phe_leu_dh"/>
    <property type="match status" value="1"/>
</dbReference>
<dbReference type="InterPro" id="IPR036291">
    <property type="entry name" value="NAD(P)-bd_dom_sf"/>
</dbReference>
<accession>A0A4R5LP59</accession>
<feature type="binding site" evidence="6">
    <location>
        <begin position="175"/>
        <end position="180"/>
    </location>
    <ligand>
        <name>NAD(+)</name>
        <dbReference type="ChEBI" id="CHEBI:57540"/>
    </ligand>
</feature>